<evidence type="ECO:0000313" key="1">
    <source>
        <dbReference type="EMBL" id="PWW26849.1"/>
    </source>
</evidence>
<dbReference type="OrthoDB" id="2950752at2"/>
<gene>
    <name evidence="1" type="ORF">DFO73_10912</name>
</gene>
<name>A0A2V2ZR96_9BACI</name>
<organism evidence="1 2">
    <name type="scientific">Cytobacillus oceanisediminis</name>
    <dbReference type="NCBI Taxonomy" id="665099"/>
    <lineage>
        <taxon>Bacteria</taxon>
        <taxon>Bacillati</taxon>
        <taxon>Bacillota</taxon>
        <taxon>Bacilli</taxon>
        <taxon>Bacillales</taxon>
        <taxon>Bacillaceae</taxon>
        <taxon>Cytobacillus</taxon>
    </lineage>
</organism>
<reference evidence="1 2" key="1">
    <citation type="submission" date="2018-05" db="EMBL/GenBank/DDBJ databases">
        <title>Freshwater and sediment microbial communities from various areas in North America, analyzing microbe dynamics in response to fracking.</title>
        <authorList>
            <person name="Lamendella R."/>
        </authorList>
    </citation>
    <scope>NUCLEOTIDE SEQUENCE [LARGE SCALE GENOMIC DNA]</scope>
    <source>
        <strain evidence="1 2">15_TX</strain>
    </source>
</reference>
<protein>
    <submittedName>
        <fullName evidence="1">Uncharacterized protein</fullName>
    </submittedName>
</protein>
<dbReference type="AlphaFoldDB" id="A0A2V2ZR96"/>
<dbReference type="RefSeq" id="WP_110065821.1">
    <property type="nucleotide sequence ID" value="NZ_QGTW01000009.1"/>
</dbReference>
<evidence type="ECO:0000313" key="2">
    <source>
        <dbReference type="Proteomes" id="UP000247150"/>
    </source>
</evidence>
<sequence length="103" mass="12175">MMDNKKISQYLNDIQNLSAAEKELDTCIGKLREAQLKYRDSMSQLYSWKAGEAKERASQWSADFFLELSKKIHRLEDKRYDIIQTRKRLDSLMRAEISSGPKW</sequence>
<comment type="caution">
    <text evidence="1">The sequence shown here is derived from an EMBL/GenBank/DDBJ whole genome shotgun (WGS) entry which is preliminary data.</text>
</comment>
<dbReference type="Proteomes" id="UP000247150">
    <property type="component" value="Unassembled WGS sequence"/>
</dbReference>
<dbReference type="EMBL" id="QGTW01000009">
    <property type="protein sequence ID" value="PWW26849.1"/>
    <property type="molecule type" value="Genomic_DNA"/>
</dbReference>
<proteinExistence type="predicted"/>
<accession>A0A2V2ZR96</accession>